<dbReference type="PROSITE" id="PS50217">
    <property type="entry name" value="BZIP"/>
    <property type="match status" value="1"/>
</dbReference>
<sequence>MHTHTHRAKNISHFIVQHALNVIVSTALHIATATKSLLTDMSAPQRSYKTPEDMCQSSSSLESSGGEEDLSDHGLLFPVARSSLLSHRLLRLRSSHSHSYLYSNTRRKREMTPAEKKDASYWDKRRKNNEAAKRSREKRRVSDLMMGGQLLALSEENAMLRAEVLSLRYHMSVGKEAASITLPPQGPSPLHYPITPTLLQPGVAVQPTSLLGHQQNLEGWFLRAMVHPTSVSSSLDQCSQPRCWDSGLPQYFPSSQRTACAAESAGSAEQEKDAHHQVSSSNDLLVGSQETPPASNRAFLPPFHSFPLSSTPAASSCQAQNWMLPGPLPVRTNLLMSCGSPRIPQPALYPNLPLYPEDREGDHHVLEKHKDFRDRFNTLAHLRRYLSRDSS</sequence>
<feature type="compositionally biased region" description="Polar residues" evidence="6">
    <location>
        <begin position="277"/>
        <end position="294"/>
    </location>
</feature>
<dbReference type="InterPro" id="IPR047229">
    <property type="entry name" value="NFIL3-like"/>
</dbReference>
<dbReference type="InterPro" id="IPR004827">
    <property type="entry name" value="bZIP"/>
</dbReference>
<feature type="compositionally biased region" description="Basic and acidic residues" evidence="6">
    <location>
        <begin position="110"/>
        <end position="134"/>
    </location>
</feature>
<evidence type="ECO:0000256" key="1">
    <source>
        <dbReference type="ARBA" id="ARBA00006079"/>
    </source>
</evidence>
<evidence type="ECO:0000256" key="2">
    <source>
        <dbReference type="ARBA" id="ARBA00023015"/>
    </source>
</evidence>
<evidence type="ECO:0000256" key="6">
    <source>
        <dbReference type="SAM" id="MobiDB-lite"/>
    </source>
</evidence>
<evidence type="ECO:0000256" key="3">
    <source>
        <dbReference type="ARBA" id="ARBA00023125"/>
    </source>
</evidence>
<keyword evidence="4" id="KW-0804">Transcription</keyword>
<feature type="region of interest" description="Disordered" evidence="6">
    <location>
        <begin position="103"/>
        <end position="140"/>
    </location>
</feature>
<feature type="region of interest" description="Disordered" evidence="6">
    <location>
        <begin position="42"/>
        <end position="67"/>
    </location>
</feature>
<dbReference type="CDD" id="cd14694">
    <property type="entry name" value="bZIP_NFIL3"/>
    <property type="match status" value="1"/>
</dbReference>
<evidence type="ECO:0000256" key="4">
    <source>
        <dbReference type="ARBA" id="ARBA00023163"/>
    </source>
</evidence>
<keyword evidence="5" id="KW-0539">Nucleus</keyword>
<dbReference type="SMART" id="SM00338">
    <property type="entry name" value="BRLZ"/>
    <property type="match status" value="1"/>
</dbReference>
<feature type="region of interest" description="Disordered" evidence="6">
    <location>
        <begin position="262"/>
        <end position="298"/>
    </location>
</feature>
<dbReference type="Pfam" id="PF07716">
    <property type="entry name" value="bZIP_2"/>
    <property type="match status" value="1"/>
</dbReference>
<feature type="domain" description="BZIP" evidence="7">
    <location>
        <begin position="118"/>
        <end position="168"/>
    </location>
</feature>
<accession>A0ABD0XNP0</accession>
<dbReference type="GO" id="GO:0003677">
    <property type="term" value="F:DNA binding"/>
    <property type="evidence" value="ECO:0007669"/>
    <property type="project" value="UniProtKB-KW"/>
</dbReference>
<dbReference type="AlphaFoldDB" id="A0ABD0XNP0"/>
<dbReference type="InterPro" id="IPR046347">
    <property type="entry name" value="bZIP_sf"/>
</dbReference>
<gene>
    <name evidence="8" type="ORF">UPYG_G00035220</name>
</gene>
<comment type="caution">
    <text evidence="8">The sequence shown here is derived from an EMBL/GenBank/DDBJ whole genome shotgun (WGS) entry which is preliminary data.</text>
</comment>
<keyword evidence="3" id="KW-0238">DNA-binding</keyword>
<evidence type="ECO:0000313" key="8">
    <source>
        <dbReference type="EMBL" id="KAL1022999.1"/>
    </source>
</evidence>
<dbReference type="PANTHER" id="PTHR15284:SF0">
    <property type="entry name" value="GH23983P"/>
    <property type="match status" value="1"/>
</dbReference>
<dbReference type="InterPro" id="IPR047106">
    <property type="entry name" value="NFIL3-like_bZIP"/>
</dbReference>
<dbReference type="Gene3D" id="1.20.5.170">
    <property type="match status" value="1"/>
</dbReference>
<comment type="similarity">
    <text evidence="1">Belongs to the bZIP family. NFIL3 subfamily.</text>
</comment>
<dbReference type="PROSITE" id="PS00036">
    <property type="entry name" value="BZIP_BASIC"/>
    <property type="match status" value="1"/>
</dbReference>
<evidence type="ECO:0000313" key="9">
    <source>
        <dbReference type="Proteomes" id="UP001557470"/>
    </source>
</evidence>
<dbReference type="PANTHER" id="PTHR15284">
    <property type="entry name" value="NUCLEAR FACTOR INTERLEUKIN-3-REGULATED PROTEIN"/>
    <property type="match status" value="1"/>
</dbReference>
<dbReference type="FunFam" id="1.20.5.170:FF:000025">
    <property type="entry name" value="nuclear factor interleukin-3-regulated protein-like"/>
    <property type="match status" value="1"/>
</dbReference>
<dbReference type="SUPFAM" id="SSF57959">
    <property type="entry name" value="Leucine zipper domain"/>
    <property type="match status" value="1"/>
</dbReference>
<protein>
    <recommendedName>
        <fullName evidence="7">BZIP domain-containing protein</fullName>
    </recommendedName>
</protein>
<evidence type="ECO:0000259" key="7">
    <source>
        <dbReference type="PROSITE" id="PS50217"/>
    </source>
</evidence>
<keyword evidence="9" id="KW-1185">Reference proteome</keyword>
<dbReference type="Proteomes" id="UP001557470">
    <property type="component" value="Unassembled WGS sequence"/>
</dbReference>
<reference evidence="8 9" key="1">
    <citation type="submission" date="2024-06" db="EMBL/GenBank/DDBJ databases">
        <authorList>
            <person name="Pan Q."/>
            <person name="Wen M."/>
            <person name="Jouanno E."/>
            <person name="Zahm M."/>
            <person name="Klopp C."/>
            <person name="Cabau C."/>
            <person name="Louis A."/>
            <person name="Berthelot C."/>
            <person name="Parey E."/>
            <person name="Roest Crollius H."/>
            <person name="Montfort J."/>
            <person name="Robinson-Rechavi M."/>
            <person name="Bouchez O."/>
            <person name="Lampietro C."/>
            <person name="Lopez Roques C."/>
            <person name="Donnadieu C."/>
            <person name="Postlethwait J."/>
            <person name="Bobe J."/>
            <person name="Verreycken H."/>
            <person name="Guiguen Y."/>
        </authorList>
    </citation>
    <scope>NUCLEOTIDE SEQUENCE [LARGE SCALE GENOMIC DNA]</scope>
    <source>
        <strain evidence="8">Up_M1</strain>
        <tissue evidence="8">Testis</tissue>
    </source>
</reference>
<dbReference type="EMBL" id="JAGEUA010000001">
    <property type="protein sequence ID" value="KAL1022999.1"/>
    <property type="molecule type" value="Genomic_DNA"/>
</dbReference>
<proteinExistence type="inferred from homology"/>
<evidence type="ECO:0000256" key="5">
    <source>
        <dbReference type="ARBA" id="ARBA00023242"/>
    </source>
</evidence>
<organism evidence="8 9">
    <name type="scientific">Umbra pygmaea</name>
    <name type="common">Eastern mudminnow</name>
    <dbReference type="NCBI Taxonomy" id="75934"/>
    <lineage>
        <taxon>Eukaryota</taxon>
        <taxon>Metazoa</taxon>
        <taxon>Chordata</taxon>
        <taxon>Craniata</taxon>
        <taxon>Vertebrata</taxon>
        <taxon>Euteleostomi</taxon>
        <taxon>Actinopterygii</taxon>
        <taxon>Neopterygii</taxon>
        <taxon>Teleostei</taxon>
        <taxon>Protacanthopterygii</taxon>
        <taxon>Esociformes</taxon>
        <taxon>Umbridae</taxon>
        <taxon>Umbra</taxon>
    </lineage>
</organism>
<name>A0ABD0XNP0_UMBPY</name>
<keyword evidence="2" id="KW-0805">Transcription regulation</keyword>